<evidence type="ECO:0000259" key="8">
    <source>
        <dbReference type="SMART" id="SM00907"/>
    </source>
</evidence>
<dbReference type="PANTHER" id="PTHR16840:SF3">
    <property type="entry name" value="GROWTH ARREST-SPECIFIC PROTEIN 1"/>
    <property type="match status" value="1"/>
</dbReference>
<dbReference type="Pfam" id="PF02351">
    <property type="entry name" value="GDNF"/>
    <property type="match status" value="1"/>
</dbReference>
<dbReference type="InterPro" id="IPR016017">
    <property type="entry name" value="GDNF/GAS1"/>
</dbReference>
<evidence type="ECO:0000256" key="4">
    <source>
        <dbReference type="ARBA" id="ARBA00023136"/>
    </source>
</evidence>
<dbReference type="SMART" id="SM00907">
    <property type="entry name" value="GDNF"/>
    <property type="match status" value="2"/>
</dbReference>
<feature type="chain" id="PRO_5008899369" description="GDNF/GAS1 domain-containing protein" evidence="7">
    <location>
        <begin position="28"/>
        <end position="394"/>
    </location>
</feature>
<evidence type="ECO:0000313" key="10">
    <source>
        <dbReference type="Proteomes" id="UP000186922"/>
    </source>
</evidence>
<feature type="domain" description="GDNF/GAS1" evidence="8">
    <location>
        <begin position="49"/>
        <end position="151"/>
    </location>
</feature>
<dbReference type="STRING" id="947166.A0A1D1WBB8"/>
<keyword evidence="5" id="KW-0325">Glycoprotein</keyword>
<evidence type="ECO:0000256" key="3">
    <source>
        <dbReference type="ARBA" id="ARBA00022729"/>
    </source>
</evidence>
<protein>
    <recommendedName>
        <fullName evidence="8">GDNF/GAS1 domain-containing protein</fullName>
    </recommendedName>
</protein>
<keyword evidence="3 7" id="KW-0732">Signal</keyword>
<evidence type="ECO:0000256" key="1">
    <source>
        <dbReference type="ARBA" id="ARBA00004236"/>
    </source>
</evidence>
<evidence type="ECO:0000313" key="9">
    <source>
        <dbReference type="EMBL" id="GAV09384.1"/>
    </source>
</evidence>
<dbReference type="InterPro" id="IPR039596">
    <property type="entry name" value="GAS1"/>
</dbReference>
<dbReference type="GO" id="GO:0005886">
    <property type="term" value="C:plasma membrane"/>
    <property type="evidence" value="ECO:0007669"/>
    <property type="project" value="UniProtKB-SubCell"/>
</dbReference>
<feature type="domain" description="GDNF/GAS1" evidence="8">
    <location>
        <begin position="175"/>
        <end position="255"/>
    </location>
</feature>
<evidence type="ECO:0000256" key="6">
    <source>
        <dbReference type="SAM" id="MobiDB-lite"/>
    </source>
</evidence>
<keyword evidence="10" id="KW-1185">Reference proteome</keyword>
<feature type="region of interest" description="Disordered" evidence="6">
    <location>
        <begin position="270"/>
        <end position="293"/>
    </location>
</feature>
<accession>A0A1D1WBB8</accession>
<dbReference type="PANTHER" id="PTHR16840">
    <property type="entry name" value="GROWTH ARREST-SPECIFIC PROTEIN 1"/>
    <property type="match status" value="1"/>
</dbReference>
<comment type="caution">
    <text evidence="9">The sequence shown here is derived from an EMBL/GenBank/DDBJ whole genome shotgun (WGS) entry which is preliminary data.</text>
</comment>
<evidence type="ECO:0000256" key="5">
    <source>
        <dbReference type="ARBA" id="ARBA00023180"/>
    </source>
</evidence>
<organism evidence="9 10">
    <name type="scientific">Ramazzottius varieornatus</name>
    <name type="common">Water bear</name>
    <name type="synonym">Tardigrade</name>
    <dbReference type="NCBI Taxonomy" id="947166"/>
    <lineage>
        <taxon>Eukaryota</taxon>
        <taxon>Metazoa</taxon>
        <taxon>Ecdysozoa</taxon>
        <taxon>Tardigrada</taxon>
        <taxon>Eutardigrada</taxon>
        <taxon>Parachela</taxon>
        <taxon>Hypsibioidea</taxon>
        <taxon>Ramazzottiidae</taxon>
        <taxon>Ramazzottius</taxon>
    </lineage>
</organism>
<dbReference type="AlphaFoldDB" id="A0A1D1WBB8"/>
<feature type="signal peptide" evidence="7">
    <location>
        <begin position="1"/>
        <end position="27"/>
    </location>
</feature>
<proteinExistence type="predicted"/>
<dbReference type="OrthoDB" id="5950623at2759"/>
<evidence type="ECO:0000256" key="7">
    <source>
        <dbReference type="SAM" id="SignalP"/>
    </source>
</evidence>
<sequence>MKMSSPDDVLLMAVWMIIAGWTHCTQGGHSSPHLQEILDSDDLPEVGNCLTAKNACLARRSCRDALVLTMTQCQGVVTNPPEDTGPVGDVVQSFDLSSLPSESDSSSCPSGCQQALASLLSSEAGQELAQCRCGPTQTLCHDIRRRLNASCHQPLHFLLKPSSPDHPPSSPPLSCRMAEAVCNGDTACSLALEYHHVFCRKMFQGQFCSSRCRNSLEVLLNQTYGQALRHCHCLITPADAAYHCRQRYQSHRELCTAGYTLQHPAKGYQYDSEDSLTKNHHYPKGETKGDHQAQEEIMRLVRLEDTAGLQHREPLEEDHALMSSGMDEDDAENIRPLDNAPQRSHLPHNSWPWLTLPRPSAGHSAASRFQPVITHAWPLFLTLGYLHLCLRRQF</sequence>
<name>A0A1D1WBB8_RAMVA</name>
<dbReference type="Proteomes" id="UP000186922">
    <property type="component" value="Unassembled WGS sequence"/>
</dbReference>
<dbReference type="EMBL" id="BDGG01000022">
    <property type="protein sequence ID" value="GAV09384.1"/>
    <property type="molecule type" value="Genomic_DNA"/>
</dbReference>
<reference evidence="9 10" key="1">
    <citation type="journal article" date="2016" name="Nat. Commun.">
        <title>Extremotolerant tardigrade genome and improved radiotolerance of human cultured cells by tardigrade-unique protein.</title>
        <authorList>
            <person name="Hashimoto T."/>
            <person name="Horikawa D.D."/>
            <person name="Saito Y."/>
            <person name="Kuwahara H."/>
            <person name="Kozuka-Hata H."/>
            <person name="Shin-I T."/>
            <person name="Minakuchi Y."/>
            <person name="Ohishi K."/>
            <person name="Motoyama A."/>
            <person name="Aizu T."/>
            <person name="Enomoto A."/>
            <person name="Kondo K."/>
            <person name="Tanaka S."/>
            <person name="Hara Y."/>
            <person name="Koshikawa S."/>
            <person name="Sagara H."/>
            <person name="Miura T."/>
            <person name="Yokobori S."/>
            <person name="Miyagawa K."/>
            <person name="Suzuki Y."/>
            <person name="Kubo T."/>
            <person name="Oyama M."/>
            <person name="Kohara Y."/>
            <person name="Fujiyama A."/>
            <person name="Arakawa K."/>
            <person name="Katayama T."/>
            <person name="Toyoda A."/>
            <person name="Kunieda T."/>
        </authorList>
    </citation>
    <scope>NUCLEOTIDE SEQUENCE [LARGE SCALE GENOMIC DNA]</scope>
    <source>
        <strain evidence="9 10">YOKOZUNA-1</strain>
    </source>
</reference>
<feature type="compositionally biased region" description="Basic and acidic residues" evidence="6">
    <location>
        <begin position="283"/>
        <end position="293"/>
    </location>
</feature>
<dbReference type="GO" id="GO:0051726">
    <property type="term" value="P:regulation of cell cycle"/>
    <property type="evidence" value="ECO:0007669"/>
    <property type="project" value="InterPro"/>
</dbReference>
<comment type="subcellular location">
    <subcellularLocation>
        <location evidence="1">Cell membrane</location>
    </subcellularLocation>
</comment>
<evidence type="ECO:0000256" key="2">
    <source>
        <dbReference type="ARBA" id="ARBA00022475"/>
    </source>
</evidence>
<feature type="region of interest" description="Disordered" evidence="6">
    <location>
        <begin position="323"/>
        <end position="343"/>
    </location>
</feature>
<keyword evidence="2" id="KW-1003">Cell membrane</keyword>
<keyword evidence="4" id="KW-0472">Membrane</keyword>
<gene>
    <name evidence="9" type="primary">RvY_18933-1</name>
    <name evidence="9" type="synonym">RvY_18933.1</name>
    <name evidence="9" type="ORF">RvY_18933</name>
</gene>